<dbReference type="EMBL" id="CAXDID020000541">
    <property type="protein sequence ID" value="CAL6101245.1"/>
    <property type="molecule type" value="Genomic_DNA"/>
</dbReference>
<reference evidence="2" key="1">
    <citation type="submission" date="2023-06" db="EMBL/GenBank/DDBJ databases">
        <authorList>
            <person name="Kurt Z."/>
        </authorList>
    </citation>
    <scope>NUCLEOTIDE SEQUENCE</scope>
</reference>
<evidence type="ECO:0000313" key="4">
    <source>
        <dbReference type="Proteomes" id="UP001642409"/>
    </source>
</evidence>
<dbReference type="AlphaFoldDB" id="A0AA86TR89"/>
<keyword evidence="4" id="KW-1185">Reference proteome</keyword>
<proteinExistence type="predicted"/>
<evidence type="ECO:0000256" key="1">
    <source>
        <dbReference type="SAM" id="Coils"/>
    </source>
</evidence>
<reference evidence="3 4" key="2">
    <citation type="submission" date="2024-07" db="EMBL/GenBank/DDBJ databases">
        <authorList>
            <person name="Akdeniz Z."/>
        </authorList>
    </citation>
    <scope>NUCLEOTIDE SEQUENCE [LARGE SCALE GENOMIC DNA]</scope>
</reference>
<keyword evidence="1" id="KW-0175">Coiled coil</keyword>
<sequence length="135" mass="16253">MDLQKFTQQRNTELQKQLTEEKAQRLIFFQQLQQKQSEITKQFEQNVKNEASRIVDLENESQSLQSTLNDLREQIEKLTVQEYQKRIEIQTKQLEDKDEYIEKLKEEIEKINVNQLQDKQIEKVLTILKSVEISQ</sequence>
<gene>
    <name evidence="2" type="ORF">HINF_LOCUS13814</name>
    <name evidence="3" type="ORF">HINF_LOCUS71059</name>
</gene>
<evidence type="ECO:0000313" key="3">
    <source>
        <dbReference type="EMBL" id="CAL6101245.1"/>
    </source>
</evidence>
<evidence type="ECO:0000313" key="2">
    <source>
        <dbReference type="EMBL" id="CAI9926169.1"/>
    </source>
</evidence>
<feature type="coiled-coil region" evidence="1">
    <location>
        <begin position="4"/>
        <end position="114"/>
    </location>
</feature>
<protein>
    <submittedName>
        <fullName evidence="3">Hypothetical_protein</fullName>
    </submittedName>
</protein>
<name>A0AA86TR89_9EUKA</name>
<dbReference type="EMBL" id="CATOUU010000362">
    <property type="protein sequence ID" value="CAI9926169.1"/>
    <property type="molecule type" value="Genomic_DNA"/>
</dbReference>
<dbReference type="Proteomes" id="UP001642409">
    <property type="component" value="Unassembled WGS sequence"/>
</dbReference>
<comment type="caution">
    <text evidence="2">The sequence shown here is derived from an EMBL/GenBank/DDBJ whole genome shotgun (WGS) entry which is preliminary data.</text>
</comment>
<accession>A0AA86TR89</accession>
<organism evidence="2">
    <name type="scientific">Hexamita inflata</name>
    <dbReference type="NCBI Taxonomy" id="28002"/>
    <lineage>
        <taxon>Eukaryota</taxon>
        <taxon>Metamonada</taxon>
        <taxon>Diplomonadida</taxon>
        <taxon>Hexamitidae</taxon>
        <taxon>Hexamitinae</taxon>
        <taxon>Hexamita</taxon>
    </lineage>
</organism>